<protein>
    <recommendedName>
        <fullName evidence="1">Polysaccharide pyruvyl transferase domain-containing protein</fullName>
    </recommendedName>
</protein>
<evidence type="ECO:0000313" key="3">
    <source>
        <dbReference type="Proteomes" id="UP000662914"/>
    </source>
</evidence>
<evidence type="ECO:0000259" key="1">
    <source>
        <dbReference type="Pfam" id="PF04230"/>
    </source>
</evidence>
<evidence type="ECO:0000313" key="2">
    <source>
        <dbReference type="EMBL" id="BBO21123.1"/>
    </source>
</evidence>
<name>A0A809R0F3_9PROT</name>
<accession>A0A809R0F3</accession>
<feature type="domain" description="Polysaccharide pyruvyl transferase" evidence="1">
    <location>
        <begin position="151"/>
        <end position="323"/>
    </location>
</feature>
<dbReference type="InterPro" id="IPR007345">
    <property type="entry name" value="Polysacch_pyruvyl_Trfase"/>
</dbReference>
<gene>
    <name evidence="2" type="ORF">DSYM_18220</name>
</gene>
<reference evidence="2" key="1">
    <citation type="journal article" name="DNA Res.">
        <title>The physiological potential of anammox bacteria as revealed by their core genome structure.</title>
        <authorList>
            <person name="Okubo T."/>
            <person name="Toyoda A."/>
            <person name="Fukuhara K."/>
            <person name="Uchiyama I."/>
            <person name="Harigaya Y."/>
            <person name="Kuroiwa M."/>
            <person name="Suzuki T."/>
            <person name="Murakami Y."/>
            <person name="Suwa Y."/>
            <person name="Takami H."/>
        </authorList>
    </citation>
    <scope>NUCLEOTIDE SEQUENCE</scope>
    <source>
        <strain evidence="2">317325-3</strain>
    </source>
</reference>
<dbReference type="Proteomes" id="UP000662914">
    <property type="component" value="Chromosome"/>
</dbReference>
<dbReference type="Pfam" id="PF04230">
    <property type="entry name" value="PS_pyruv_trans"/>
    <property type="match status" value="1"/>
</dbReference>
<organism evidence="2 3">
    <name type="scientific">Candidatus Desulfobacillus denitrificans</name>
    <dbReference type="NCBI Taxonomy" id="2608985"/>
    <lineage>
        <taxon>Bacteria</taxon>
        <taxon>Pseudomonadati</taxon>
        <taxon>Pseudomonadota</taxon>
        <taxon>Betaproteobacteria</taxon>
        <taxon>Candidatus Desulfobacillus</taxon>
    </lineage>
</organism>
<dbReference type="AlphaFoldDB" id="A0A809R0F3"/>
<sequence length="361" mass="38594">MAHPEFAPLILFGACDRHNLGDLLFPHILASLLTPREVVVAGLTERDLTAFGGHRVRAIGEVLRAHPGATVIHAGGELLTCDAWEAAVMLLPPEEAPGVIAQYDGRPERFEWARQFLGRDDRAPYCLRKSQSPQHGARLFLGVGGVDLDRRDPELREEVLDKLRAADWIGVRDRATLAHLAAGGIAATLMPDPAVLTAELFGGRIRTRAESGEVAAARAAFPQGYLAVQFAAALGDDATLARIAEELAREAAGRGLVFFRAGAAPWHDDLDTYRRAAARLPGARVFESLDIWNICALIAASAGFAGSSLHGRIVTEAFGVPVLEGIVPVGPKVAAWRETWAGRDTAAACRAAMPKTAFGNT</sequence>
<dbReference type="KEGG" id="ddz:DSYM_18220"/>
<dbReference type="EMBL" id="AP021857">
    <property type="protein sequence ID" value="BBO21123.1"/>
    <property type="molecule type" value="Genomic_DNA"/>
</dbReference>
<proteinExistence type="predicted"/>